<gene>
    <name evidence="2" type="ORF">KW869_01895</name>
</gene>
<dbReference type="RefSeq" id="WP_104925969.1">
    <property type="nucleotide sequence ID" value="NZ_JAHWXS010000001.1"/>
</dbReference>
<reference evidence="2 3" key="1">
    <citation type="journal article" date="2012" name="Plant Soil">
        <title>Screening of plant growth-promoting traits in arsenic-resistant bacteria isolated from the rhizosphere of soybean plants from Argentinean agricultural soil.</title>
        <authorList>
            <person name="Wevar Oller A.L."/>
            <person name="Talano M.A."/>
            <person name="Agostini E."/>
        </authorList>
    </citation>
    <scope>NUCLEOTIDE SEQUENCE [LARGE SCALE GENOMIC DNA]</scope>
    <source>
        <strain evidence="2 3">AW4</strain>
    </source>
</reference>
<name>A0ABW8NQK5_9PSED</name>
<evidence type="ECO:0000313" key="2">
    <source>
        <dbReference type="EMBL" id="MFK5732258.1"/>
    </source>
</evidence>
<dbReference type="InterPro" id="IPR054232">
    <property type="entry name" value="DUF6957"/>
</dbReference>
<protein>
    <recommendedName>
        <fullName evidence="1">DUF6957 domain-containing protein</fullName>
    </recommendedName>
</protein>
<keyword evidence="3" id="KW-1185">Reference proteome</keyword>
<comment type="caution">
    <text evidence="2">The sequence shown here is derived from an EMBL/GenBank/DDBJ whole genome shotgun (WGS) entry which is preliminary data.</text>
</comment>
<dbReference type="EMBL" id="JAHWXS010000001">
    <property type="protein sequence ID" value="MFK5732258.1"/>
    <property type="molecule type" value="Genomic_DNA"/>
</dbReference>
<evidence type="ECO:0000259" key="1">
    <source>
        <dbReference type="Pfam" id="PF22275"/>
    </source>
</evidence>
<sequence>MGEVKARLAGPALHMPGVQLDVEDAIAQVKERYPGRSHCVVSDWVWLDLGAPEEVLQGIREQGKQPVMILAFNVLYDSLDQDISESWVRTQPMVEFSDSKFFVTAHTVYVLIGDGQRRQMQLSTALRVF</sequence>
<accession>A0ABW8NQK5</accession>
<dbReference type="Pfam" id="PF22275">
    <property type="entry name" value="DUF6957"/>
    <property type="match status" value="1"/>
</dbReference>
<evidence type="ECO:0000313" key="3">
    <source>
        <dbReference type="Proteomes" id="UP001621534"/>
    </source>
</evidence>
<proteinExistence type="predicted"/>
<dbReference type="Proteomes" id="UP001621534">
    <property type="component" value="Unassembled WGS sequence"/>
</dbReference>
<organism evidence="2 3">
    <name type="scientific">Pseudomonas urmiensis</name>
    <dbReference type="NCBI Taxonomy" id="2745493"/>
    <lineage>
        <taxon>Bacteria</taxon>
        <taxon>Pseudomonadati</taxon>
        <taxon>Pseudomonadota</taxon>
        <taxon>Gammaproteobacteria</taxon>
        <taxon>Pseudomonadales</taxon>
        <taxon>Pseudomonadaceae</taxon>
        <taxon>Pseudomonas</taxon>
    </lineage>
</organism>
<feature type="domain" description="DUF6957" evidence="1">
    <location>
        <begin position="17"/>
        <end position="126"/>
    </location>
</feature>